<proteinExistence type="predicted"/>
<evidence type="ECO:0000313" key="2">
    <source>
        <dbReference type="Proteomes" id="UP000285970"/>
    </source>
</evidence>
<name>A0A3S3MAT0_9MICO</name>
<accession>A0A3S3MAT0</accession>
<dbReference type="AlphaFoldDB" id="A0A3S3MAT0"/>
<evidence type="ECO:0000313" key="1">
    <source>
        <dbReference type="EMBL" id="RWR16797.1"/>
    </source>
</evidence>
<dbReference type="Proteomes" id="UP000285970">
    <property type="component" value="Unassembled WGS sequence"/>
</dbReference>
<dbReference type="OrthoDB" id="4915395at2"/>
<protein>
    <submittedName>
        <fullName evidence="1">Uncharacterized protein</fullName>
    </submittedName>
</protein>
<dbReference type="RefSeq" id="WP_128218514.1">
    <property type="nucleotide sequence ID" value="NZ_RBZY01000049.1"/>
</dbReference>
<reference evidence="1 2" key="1">
    <citation type="journal article" date="2018" name="Front. Microbiol.">
        <title>Novel Insights Into Bacterial Dimethylsulfoniopropionate Catabolism in the East China Sea.</title>
        <authorList>
            <person name="Liu J."/>
            <person name="Liu J."/>
            <person name="Zhang S.H."/>
            <person name="Liang J."/>
            <person name="Lin H."/>
            <person name="Song D."/>
            <person name="Yang G.P."/>
            <person name="Todd J.D."/>
            <person name="Zhang X.H."/>
        </authorList>
    </citation>
    <scope>NUCLEOTIDE SEQUENCE [LARGE SCALE GENOMIC DNA]</scope>
    <source>
        <strain evidence="1 2">ZYFD042</strain>
    </source>
</reference>
<gene>
    <name evidence="1" type="ORF">D8Y23_12815</name>
</gene>
<dbReference type="EMBL" id="RBZY01000049">
    <property type="protein sequence ID" value="RWR16797.1"/>
    <property type="molecule type" value="Genomic_DNA"/>
</dbReference>
<sequence>MTQLATALREVRAQYVREDYAEHVKQLFRMHLEELEPGAQIEDTLYFNHSAIPDFKLSWRRRGGSILSRDVFLRSSYASIVAADEPARIRRGDPIFLSISDTQVVDEPGFAMTNEDVARVARNSTYAMLTDAHAFDEIASADMDDTPISSSVRSNFMRGGRGLVDEPVAERLISAGVDGAVPLTTLIRESFSEDAVARMERTAQLVEWALDPDRVDAEALMVRGAMSTEEIRNVLPWVLRRGTLSVDSRFWSDLGSLFEFEQLEELTTELQGLDLSPLFEANIDRWTARRAYLGLNVSATGDPAEAQSGWRVDGGTFGLARGSVLVRVSNSGYRLKARPGSVVPRWTGLASRLSDYSVRSVSISGVERAVRVDARESSDVLNDVARLTESVSDRYFVDRVEVALRDAADEDGHVERHNADVDFAGGLIVAPAPVRLSDLARTALGLLGHEQDPNHVEEVDQGGSPRS</sequence>
<organism evidence="1 2">
    <name type="scientific">Microbacterium enclense</name>
    <dbReference type="NCBI Taxonomy" id="993073"/>
    <lineage>
        <taxon>Bacteria</taxon>
        <taxon>Bacillati</taxon>
        <taxon>Actinomycetota</taxon>
        <taxon>Actinomycetes</taxon>
        <taxon>Micrococcales</taxon>
        <taxon>Microbacteriaceae</taxon>
        <taxon>Microbacterium</taxon>
    </lineage>
</organism>
<comment type="caution">
    <text evidence="1">The sequence shown here is derived from an EMBL/GenBank/DDBJ whole genome shotgun (WGS) entry which is preliminary data.</text>
</comment>